<protein>
    <recommendedName>
        <fullName evidence="3">Zinc-dependent peptidase</fullName>
    </recommendedName>
</protein>
<dbReference type="Gene3D" id="3.40.390.10">
    <property type="entry name" value="Collagenase (Catalytic Domain)"/>
    <property type="match status" value="1"/>
</dbReference>
<dbReference type="Gene3D" id="1.10.472.150">
    <property type="entry name" value="Glucose-regulated metallo-peptidase M90, N-terminal domain"/>
    <property type="match status" value="1"/>
</dbReference>
<dbReference type="InterPro" id="IPR024079">
    <property type="entry name" value="MetalloPept_cat_dom_sf"/>
</dbReference>
<comment type="caution">
    <text evidence="1">The sequence shown here is derived from an EMBL/GenBank/DDBJ whole genome shotgun (WGS) entry which is preliminary data.</text>
</comment>
<dbReference type="PANTHER" id="PTHR30164:SF2">
    <property type="entry name" value="PROTEIN MTFA"/>
    <property type="match status" value="1"/>
</dbReference>
<dbReference type="GO" id="GO:0008237">
    <property type="term" value="F:metallopeptidase activity"/>
    <property type="evidence" value="ECO:0007669"/>
    <property type="project" value="InterPro"/>
</dbReference>
<keyword evidence="2" id="KW-1185">Reference proteome</keyword>
<dbReference type="CDD" id="cd20169">
    <property type="entry name" value="Peptidase_M90_mtfA"/>
    <property type="match status" value="1"/>
</dbReference>
<dbReference type="FunFam" id="3.40.390.10:FF:000012">
    <property type="entry name" value="Protein MtfA"/>
    <property type="match status" value="1"/>
</dbReference>
<dbReference type="Pfam" id="PF06167">
    <property type="entry name" value="Peptidase_M90"/>
    <property type="match status" value="1"/>
</dbReference>
<evidence type="ECO:0008006" key="3">
    <source>
        <dbReference type="Google" id="ProtNLM"/>
    </source>
</evidence>
<gene>
    <name evidence="1" type="ORF">BJN45_05265</name>
</gene>
<dbReference type="GO" id="GO:0005829">
    <property type="term" value="C:cytosol"/>
    <property type="evidence" value="ECO:0007669"/>
    <property type="project" value="TreeGrafter"/>
</dbReference>
<organism evidence="1 2">
    <name type="scientific">Azonexus hydrophilus</name>
    <dbReference type="NCBI Taxonomy" id="418702"/>
    <lineage>
        <taxon>Bacteria</taxon>
        <taxon>Pseudomonadati</taxon>
        <taxon>Pseudomonadota</taxon>
        <taxon>Betaproteobacteria</taxon>
        <taxon>Rhodocyclales</taxon>
        <taxon>Azonexaceae</taxon>
        <taxon>Azonexus</taxon>
    </lineage>
</organism>
<dbReference type="GO" id="GO:0004177">
    <property type="term" value="F:aminopeptidase activity"/>
    <property type="evidence" value="ECO:0007669"/>
    <property type="project" value="TreeGrafter"/>
</dbReference>
<dbReference type="Proteomes" id="UP000187526">
    <property type="component" value="Unassembled WGS sequence"/>
</dbReference>
<evidence type="ECO:0000313" key="2">
    <source>
        <dbReference type="Proteomes" id="UP000187526"/>
    </source>
</evidence>
<dbReference type="SUPFAM" id="SSF55486">
    <property type="entry name" value="Metalloproteases ('zincins'), catalytic domain"/>
    <property type="match status" value="1"/>
</dbReference>
<dbReference type="OrthoDB" id="9786424at2"/>
<dbReference type="InterPro" id="IPR042252">
    <property type="entry name" value="MtfA_N"/>
</dbReference>
<evidence type="ECO:0000313" key="1">
    <source>
        <dbReference type="EMBL" id="OMG54632.1"/>
    </source>
</evidence>
<dbReference type="PANTHER" id="PTHR30164">
    <property type="entry name" value="MTFA PEPTIDASE"/>
    <property type="match status" value="1"/>
</dbReference>
<name>A0A1R1I7A8_9RHOO</name>
<dbReference type="RefSeq" id="WP_076092857.1">
    <property type="nucleotide sequence ID" value="NZ_MTHD01000002.1"/>
</dbReference>
<dbReference type="EMBL" id="MTHD01000002">
    <property type="protein sequence ID" value="OMG54632.1"/>
    <property type="molecule type" value="Genomic_DNA"/>
</dbReference>
<proteinExistence type="predicted"/>
<dbReference type="InterPro" id="IPR010384">
    <property type="entry name" value="MtfA_fam"/>
</dbReference>
<accession>A0A1R1I7A8</accession>
<sequence length="266" mass="29444">MGLFDWLRRPRPAIPEALWQQTMASLPFFTDLAVDEQKRLKTLTEKFLAEKEFSTAGGLQLSDEICVAIAAQGCLPVLELGLGAYGDWVGIIVYPDEFVVQREMADEAGVVHEYADVLSGEAWEGGPLLVSWHDVQMAGGDYNVVIHEFAHKLDMLNGAVDGMPALHSDLAVDEWESVFSAAWENFCQRVDSGEETIIDPYASEAPEEFFAVLSECFFGIPEVVDREYPAVYALLRRYFRQDPLARLRTKNGQNKAGPAGPAIAIG</sequence>
<reference evidence="1 2" key="1">
    <citation type="submission" date="2016-10" db="EMBL/GenBank/DDBJ databases">
        <title>Alkaliphiles isolated from bioreactors.</title>
        <authorList>
            <person name="Salah Z."/>
            <person name="Rout S.P."/>
            <person name="Humphreys P.N."/>
        </authorList>
    </citation>
    <scope>NUCLEOTIDE SEQUENCE [LARGE SCALE GENOMIC DNA]</scope>
    <source>
        <strain evidence="1 2">ZS02</strain>
    </source>
</reference>
<dbReference type="AlphaFoldDB" id="A0A1R1I7A8"/>
<dbReference type="STRING" id="418702.BJN45_05265"/>